<evidence type="ECO:0000313" key="2">
    <source>
        <dbReference type="EMBL" id="MEW9807648.1"/>
    </source>
</evidence>
<dbReference type="PANTHER" id="PTHR18964:SF149">
    <property type="entry name" value="BIFUNCTIONAL UDP-N-ACETYLGLUCOSAMINE 2-EPIMERASE_N-ACETYLMANNOSAMINE KINASE"/>
    <property type="match status" value="1"/>
</dbReference>
<sequence>MPATSIGVDIGGTNIRAARVAADGAILARARTASSADPAVVLDRVEALIAEIDDPSVEGIGIGVPGQVDFRTRKVLSGGYVDLSSAPVCERIEARFGRPVVIDNDGNMALVAEARCGAARGRNDAVMLTIGTGIGGAILTGGTIFRGAGAAGQLGHVVVDADGIVCKCGRRGCVETVSSGTALGRHIAAAGLDAATTATDLLARRVAGDKQADAVLRAWAQPLRAAIDSLAAAFSPETVVLGGGLGGAAVAALSAHPDLSSWFRYALVPAQLGDDAGMIGAALSAARVKAATGKRLVMVNGVPASGKSHVAAALARETGWPVLSLDTVKEPFLREIDGVDRPFNRKLGRASLAAMFAILRDAPAGTTVIMDAWFGFQPRAFVEGLLDDAGVDAIAELWCSAPPDVIGKRYGARAASRLPGHPGPEYVGELVELAARAEPARFGPVQDVDTTAAFDPKAACAFLERALAEQGAQALPSR</sequence>
<keyword evidence="3" id="KW-1185">Reference proteome</keyword>
<gene>
    <name evidence="2" type="ORF">ABUE31_16790</name>
</gene>
<proteinExistence type="inferred from homology"/>
<dbReference type="InterPro" id="IPR000600">
    <property type="entry name" value="ROK"/>
</dbReference>
<dbReference type="EMBL" id="JBFOCI010000005">
    <property type="protein sequence ID" value="MEW9807648.1"/>
    <property type="molecule type" value="Genomic_DNA"/>
</dbReference>
<dbReference type="InterPro" id="IPR049874">
    <property type="entry name" value="ROK_cs"/>
</dbReference>
<dbReference type="SUPFAM" id="SSF52540">
    <property type="entry name" value="P-loop containing nucleoside triphosphate hydrolases"/>
    <property type="match status" value="1"/>
</dbReference>
<dbReference type="InterPro" id="IPR027417">
    <property type="entry name" value="P-loop_NTPase"/>
</dbReference>
<dbReference type="Proteomes" id="UP001556196">
    <property type="component" value="Unassembled WGS sequence"/>
</dbReference>
<dbReference type="SUPFAM" id="SSF53067">
    <property type="entry name" value="Actin-like ATPase domain"/>
    <property type="match status" value="1"/>
</dbReference>
<comment type="caution">
    <text evidence="2">The sequence shown here is derived from an EMBL/GenBank/DDBJ whole genome shotgun (WGS) entry which is preliminary data.</text>
</comment>
<comment type="similarity">
    <text evidence="1">Belongs to the ROK (NagC/XylR) family.</text>
</comment>
<name>A0ABV3R4F1_9HYPH</name>
<dbReference type="Pfam" id="PF00480">
    <property type="entry name" value="ROK"/>
    <property type="match status" value="1"/>
</dbReference>
<evidence type="ECO:0000313" key="3">
    <source>
        <dbReference type="Proteomes" id="UP001556196"/>
    </source>
</evidence>
<accession>A0ABV3R4F1</accession>
<protein>
    <submittedName>
        <fullName evidence="2">ROK family protein</fullName>
    </submittedName>
</protein>
<dbReference type="Pfam" id="PF13671">
    <property type="entry name" value="AAA_33"/>
    <property type="match status" value="1"/>
</dbReference>
<reference evidence="2 3" key="1">
    <citation type="submission" date="2024-06" db="EMBL/GenBank/DDBJ databases">
        <authorList>
            <person name="Tuo L."/>
        </authorList>
    </citation>
    <scope>NUCLEOTIDE SEQUENCE [LARGE SCALE GENOMIC DNA]</scope>
    <source>
        <strain evidence="2 3">ZMM04-5</strain>
    </source>
</reference>
<dbReference type="Gene3D" id="3.40.50.300">
    <property type="entry name" value="P-loop containing nucleotide triphosphate hydrolases"/>
    <property type="match status" value="1"/>
</dbReference>
<dbReference type="PROSITE" id="PS01125">
    <property type="entry name" value="ROK"/>
    <property type="match status" value="1"/>
</dbReference>
<dbReference type="RefSeq" id="WP_367724828.1">
    <property type="nucleotide sequence ID" value="NZ_JBFOCI010000005.1"/>
</dbReference>
<organism evidence="2 3">
    <name type="scientific">Mesorhizobium marinum</name>
    <dbReference type="NCBI Taxonomy" id="3228790"/>
    <lineage>
        <taxon>Bacteria</taxon>
        <taxon>Pseudomonadati</taxon>
        <taxon>Pseudomonadota</taxon>
        <taxon>Alphaproteobacteria</taxon>
        <taxon>Hyphomicrobiales</taxon>
        <taxon>Phyllobacteriaceae</taxon>
        <taxon>Mesorhizobium</taxon>
    </lineage>
</organism>
<dbReference type="InterPro" id="IPR043129">
    <property type="entry name" value="ATPase_NBD"/>
</dbReference>
<dbReference type="PANTHER" id="PTHR18964">
    <property type="entry name" value="ROK (REPRESSOR, ORF, KINASE) FAMILY"/>
    <property type="match status" value="1"/>
</dbReference>
<evidence type="ECO:0000256" key="1">
    <source>
        <dbReference type="ARBA" id="ARBA00006479"/>
    </source>
</evidence>
<dbReference type="Gene3D" id="3.30.420.40">
    <property type="match status" value="2"/>
</dbReference>